<dbReference type="eggNOG" id="COG3706">
    <property type="taxonomic scope" value="Bacteria"/>
</dbReference>
<keyword evidence="4" id="KW-0472">Membrane</keyword>
<dbReference type="FunFam" id="3.30.70.270:FF:000001">
    <property type="entry name" value="Diguanylate cyclase domain protein"/>
    <property type="match status" value="1"/>
</dbReference>
<dbReference type="Pfam" id="PF00990">
    <property type="entry name" value="GGDEF"/>
    <property type="match status" value="1"/>
</dbReference>
<proteinExistence type="predicted"/>
<dbReference type="PROSITE" id="PS50887">
    <property type="entry name" value="GGDEF"/>
    <property type="match status" value="1"/>
</dbReference>
<sequence>MPFWSPKSALLDSVTNLQRFRDYLIFFGPIACLTIWFFVPRLPHNNSFNILYLFLTTCILTIFHAALISHSYTLAPISVIMITALVKVTILKSREIAIIYGSSIICGCAFVMWQQDRTDILSVHLLISNLIIISWLLYLGKDHYTSQSLNFIHTQQQSKAKQQITMQLMELEAQKVQLKVLLGRDTLTGLFNRRYFDQKLAEEIQRATRAHSPLGLLVIDIDHFKMVNDTLGHQVGDVCLKQVAIALNKTCRREIDTVARFGGEEFVVLLPNTDKSGLTLLAKRLLQAVSDLNISHPTQPKLTISIGGCQFDEAHMDSQQFFQNADQALYQVKSSGRNNFMIHTL</sequence>
<accession>U3AX00</accession>
<dbReference type="EC" id="2.7.7.65" evidence="2"/>
<organism evidence="6 7">
    <name type="scientific">Vibrio ezurae NBRC 102218</name>
    <dbReference type="NCBI Taxonomy" id="1219080"/>
    <lineage>
        <taxon>Bacteria</taxon>
        <taxon>Pseudomonadati</taxon>
        <taxon>Pseudomonadota</taxon>
        <taxon>Gammaproteobacteria</taxon>
        <taxon>Vibrionales</taxon>
        <taxon>Vibrionaceae</taxon>
        <taxon>Vibrio</taxon>
    </lineage>
</organism>
<evidence type="ECO:0000259" key="5">
    <source>
        <dbReference type="PROSITE" id="PS50887"/>
    </source>
</evidence>
<dbReference type="Proteomes" id="UP000016562">
    <property type="component" value="Unassembled WGS sequence"/>
</dbReference>
<reference evidence="6 7" key="1">
    <citation type="submission" date="2013-09" db="EMBL/GenBank/DDBJ databases">
        <title>Whole genome shotgun sequence of Vibrio ezurae NBRC 102218.</title>
        <authorList>
            <person name="Yoshida I."/>
            <person name="Hosoyama A."/>
            <person name="Numata M."/>
            <person name="Hashimoto M."/>
            <person name="Hosoyama Y."/>
            <person name="Tsuchikane K."/>
            <person name="Noguchi M."/>
            <person name="Hirakata S."/>
            <person name="Ichikawa N."/>
            <person name="Ohji S."/>
            <person name="Yamazoe A."/>
            <person name="Fujita N."/>
        </authorList>
    </citation>
    <scope>NUCLEOTIDE SEQUENCE [LARGE SCALE GENOMIC DNA]</scope>
    <source>
        <strain evidence="6 7">NBRC 102218</strain>
    </source>
</reference>
<dbReference type="AlphaFoldDB" id="U3AX00"/>
<feature type="transmembrane region" description="Helical" evidence="4">
    <location>
        <begin position="120"/>
        <end position="139"/>
    </location>
</feature>
<dbReference type="GO" id="GO:0052621">
    <property type="term" value="F:diguanylate cyclase activity"/>
    <property type="evidence" value="ECO:0007669"/>
    <property type="project" value="UniProtKB-EC"/>
</dbReference>
<dbReference type="InterPro" id="IPR050469">
    <property type="entry name" value="Diguanylate_Cyclase"/>
</dbReference>
<evidence type="ECO:0000256" key="1">
    <source>
        <dbReference type="ARBA" id="ARBA00001946"/>
    </source>
</evidence>
<gene>
    <name evidence="6" type="ORF">VEZ01S_01_00440</name>
</gene>
<dbReference type="EMBL" id="BATM01000001">
    <property type="protein sequence ID" value="GAD78265.1"/>
    <property type="molecule type" value="Genomic_DNA"/>
</dbReference>
<protein>
    <recommendedName>
        <fullName evidence="2">diguanylate cyclase</fullName>
        <ecNumber evidence="2">2.7.7.65</ecNumber>
    </recommendedName>
</protein>
<dbReference type="CDD" id="cd01949">
    <property type="entry name" value="GGDEF"/>
    <property type="match status" value="1"/>
</dbReference>
<feature type="transmembrane region" description="Helical" evidence="4">
    <location>
        <begin position="20"/>
        <end position="39"/>
    </location>
</feature>
<evidence type="ECO:0000256" key="2">
    <source>
        <dbReference type="ARBA" id="ARBA00012528"/>
    </source>
</evidence>
<dbReference type="STRING" id="1219080.VEZ01S_01_00440"/>
<evidence type="ECO:0000256" key="4">
    <source>
        <dbReference type="SAM" id="Phobius"/>
    </source>
</evidence>
<feature type="domain" description="GGDEF" evidence="5">
    <location>
        <begin position="212"/>
        <end position="345"/>
    </location>
</feature>
<dbReference type="PANTHER" id="PTHR45138">
    <property type="entry name" value="REGULATORY COMPONENTS OF SENSORY TRANSDUCTION SYSTEM"/>
    <property type="match status" value="1"/>
</dbReference>
<feature type="transmembrane region" description="Helical" evidence="4">
    <location>
        <begin position="97"/>
        <end position="114"/>
    </location>
</feature>
<dbReference type="Gene3D" id="3.30.70.270">
    <property type="match status" value="1"/>
</dbReference>
<keyword evidence="7" id="KW-1185">Reference proteome</keyword>
<dbReference type="OrthoDB" id="9812260at2"/>
<evidence type="ECO:0000313" key="7">
    <source>
        <dbReference type="Proteomes" id="UP000016562"/>
    </source>
</evidence>
<comment type="catalytic activity">
    <reaction evidence="3">
        <text>2 GTP = 3',3'-c-di-GMP + 2 diphosphate</text>
        <dbReference type="Rhea" id="RHEA:24898"/>
        <dbReference type="ChEBI" id="CHEBI:33019"/>
        <dbReference type="ChEBI" id="CHEBI:37565"/>
        <dbReference type="ChEBI" id="CHEBI:58805"/>
        <dbReference type="EC" id="2.7.7.65"/>
    </reaction>
</comment>
<dbReference type="InterPro" id="IPR043128">
    <property type="entry name" value="Rev_trsase/Diguanyl_cyclase"/>
</dbReference>
<dbReference type="SMART" id="SM00267">
    <property type="entry name" value="GGDEF"/>
    <property type="match status" value="1"/>
</dbReference>
<keyword evidence="4" id="KW-0812">Transmembrane</keyword>
<comment type="caution">
    <text evidence="6">The sequence shown here is derived from an EMBL/GenBank/DDBJ whole genome shotgun (WGS) entry which is preliminary data.</text>
</comment>
<evidence type="ECO:0000313" key="6">
    <source>
        <dbReference type="EMBL" id="GAD78265.1"/>
    </source>
</evidence>
<dbReference type="SUPFAM" id="SSF55073">
    <property type="entry name" value="Nucleotide cyclase"/>
    <property type="match status" value="1"/>
</dbReference>
<dbReference type="NCBIfam" id="TIGR00254">
    <property type="entry name" value="GGDEF"/>
    <property type="match status" value="1"/>
</dbReference>
<dbReference type="PANTHER" id="PTHR45138:SF9">
    <property type="entry name" value="DIGUANYLATE CYCLASE DGCM-RELATED"/>
    <property type="match status" value="1"/>
</dbReference>
<dbReference type="InterPro" id="IPR029787">
    <property type="entry name" value="Nucleotide_cyclase"/>
</dbReference>
<keyword evidence="4" id="KW-1133">Transmembrane helix</keyword>
<feature type="transmembrane region" description="Helical" evidence="4">
    <location>
        <begin position="51"/>
        <end position="68"/>
    </location>
</feature>
<name>U3AX00_9VIBR</name>
<evidence type="ECO:0000256" key="3">
    <source>
        <dbReference type="ARBA" id="ARBA00034247"/>
    </source>
</evidence>
<feature type="transmembrane region" description="Helical" evidence="4">
    <location>
        <begin position="74"/>
        <end position="90"/>
    </location>
</feature>
<dbReference type="InterPro" id="IPR000160">
    <property type="entry name" value="GGDEF_dom"/>
</dbReference>
<comment type="cofactor">
    <cofactor evidence="1">
        <name>Mg(2+)</name>
        <dbReference type="ChEBI" id="CHEBI:18420"/>
    </cofactor>
</comment>